<evidence type="ECO:0000259" key="4">
    <source>
        <dbReference type="SMART" id="SM00903"/>
    </source>
</evidence>
<evidence type="ECO:0000256" key="3">
    <source>
        <dbReference type="ARBA" id="ARBA00038054"/>
    </source>
</evidence>
<name>A0ABT0XLN0_9BACI</name>
<evidence type="ECO:0000256" key="2">
    <source>
        <dbReference type="ARBA" id="ARBA00022630"/>
    </source>
</evidence>
<protein>
    <submittedName>
        <fullName evidence="5">Flavin reductase family protein</fullName>
    </submittedName>
</protein>
<dbReference type="InterPro" id="IPR002563">
    <property type="entry name" value="Flavin_Rdtase-like_dom"/>
</dbReference>
<dbReference type="InterPro" id="IPR012349">
    <property type="entry name" value="Split_barrel_FMN-bd"/>
</dbReference>
<keyword evidence="2" id="KW-0285">Flavoprotein</keyword>
<reference evidence="5" key="1">
    <citation type="submission" date="2022-06" db="EMBL/GenBank/DDBJ databases">
        <title>Alkalicoccobacillus porphyridii sp. nov., isolated from a marine red alga, Porphyridium purpureum and reclassification of Shouchella plakortidis and Shouchella gibsonii as Alkalicoccobacillus plakortidis comb. nov. and Alkalicoccobacillus gibsonii comb. nov.</title>
        <authorList>
            <person name="Kim K.H."/>
            <person name="Lee J.K."/>
            <person name="Han D.M."/>
            <person name="Baek J.H."/>
            <person name="Jeon C.O."/>
        </authorList>
    </citation>
    <scope>NUCLEOTIDE SEQUENCE</scope>
    <source>
        <strain evidence="5">DSM 19153</strain>
    </source>
</reference>
<dbReference type="Proteomes" id="UP001203665">
    <property type="component" value="Unassembled WGS sequence"/>
</dbReference>
<proteinExistence type="inferred from homology"/>
<accession>A0ABT0XLN0</accession>
<gene>
    <name evidence="5" type="ORF">NDM98_11760</name>
</gene>
<comment type="caution">
    <text evidence="5">The sequence shown here is derived from an EMBL/GenBank/DDBJ whole genome shotgun (WGS) entry which is preliminary data.</text>
</comment>
<organism evidence="5 6">
    <name type="scientific">Alkalicoccobacillus plakortidis</name>
    <dbReference type="NCBI Taxonomy" id="444060"/>
    <lineage>
        <taxon>Bacteria</taxon>
        <taxon>Bacillati</taxon>
        <taxon>Bacillota</taxon>
        <taxon>Bacilli</taxon>
        <taxon>Bacillales</taxon>
        <taxon>Bacillaceae</taxon>
        <taxon>Alkalicoccobacillus</taxon>
    </lineage>
</organism>
<comment type="similarity">
    <text evidence="3">Belongs to the flavoredoxin family.</text>
</comment>
<dbReference type="PANTHER" id="PTHR43567">
    <property type="entry name" value="FLAVOREDOXIN-RELATED-RELATED"/>
    <property type="match status" value="1"/>
</dbReference>
<evidence type="ECO:0000313" key="6">
    <source>
        <dbReference type="Proteomes" id="UP001203665"/>
    </source>
</evidence>
<evidence type="ECO:0000313" key="5">
    <source>
        <dbReference type="EMBL" id="MCM2676107.1"/>
    </source>
</evidence>
<sequence length="193" mass="21792">MRKPTKNPGWHTYPGMVAMVTSTHNNQSNIMAAGWHTYIGQDPGHYGISLRKETHSYKLIKESGVFGVQFLPGNRSNWIQAAGTYSGSTTDKFQALNIPYEQGIKVDVPILLDAYFAYECKVVDITAYGDHEWIVGEVLLTYKDESLFMENGLPNLSKLSIPTYMGRSEYRVIDETTEGQVHRIQQLKEEGPQ</sequence>
<dbReference type="EMBL" id="JAMQJY010000001">
    <property type="protein sequence ID" value="MCM2676107.1"/>
    <property type="molecule type" value="Genomic_DNA"/>
</dbReference>
<dbReference type="SMART" id="SM00903">
    <property type="entry name" value="Flavin_Reduct"/>
    <property type="match status" value="1"/>
</dbReference>
<keyword evidence="6" id="KW-1185">Reference proteome</keyword>
<dbReference type="Pfam" id="PF01613">
    <property type="entry name" value="Flavin_Reduct"/>
    <property type="match status" value="1"/>
</dbReference>
<dbReference type="RefSeq" id="WP_251607789.1">
    <property type="nucleotide sequence ID" value="NZ_JAMQJY010000001.1"/>
</dbReference>
<feature type="domain" description="Flavin reductase like" evidence="4">
    <location>
        <begin position="10"/>
        <end position="150"/>
    </location>
</feature>
<dbReference type="SUPFAM" id="SSF50475">
    <property type="entry name" value="FMN-binding split barrel"/>
    <property type="match status" value="1"/>
</dbReference>
<evidence type="ECO:0000256" key="1">
    <source>
        <dbReference type="ARBA" id="ARBA00001917"/>
    </source>
</evidence>
<dbReference type="PANTHER" id="PTHR43567:SF1">
    <property type="entry name" value="FLAVOREDOXIN"/>
    <property type="match status" value="1"/>
</dbReference>
<comment type="cofactor">
    <cofactor evidence="1">
        <name>FMN</name>
        <dbReference type="ChEBI" id="CHEBI:58210"/>
    </cofactor>
</comment>
<dbReference type="Gene3D" id="2.30.110.10">
    <property type="entry name" value="Electron Transport, Fmn-binding Protein, Chain A"/>
    <property type="match status" value="1"/>
</dbReference>
<dbReference type="InterPro" id="IPR052174">
    <property type="entry name" value="Flavoredoxin"/>
</dbReference>